<evidence type="ECO:0000313" key="6">
    <source>
        <dbReference type="Proteomes" id="UP000027178"/>
    </source>
</evidence>
<feature type="signal peptide" evidence="3">
    <location>
        <begin position="1"/>
        <end position="18"/>
    </location>
</feature>
<evidence type="ECO:0000259" key="4">
    <source>
        <dbReference type="SMART" id="SM00331"/>
    </source>
</evidence>
<dbReference type="Pfam" id="PF07228">
    <property type="entry name" value="SpoIIE"/>
    <property type="match status" value="1"/>
</dbReference>
<keyword evidence="6" id="KW-1185">Reference proteome</keyword>
<dbReference type="HOGENOM" id="CLU_000445_43_8_11"/>
<dbReference type="PANTHER" id="PTHR43156:SF2">
    <property type="entry name" value="STAGE II SPORULATION PROTEIN E"/>
    <property type="match status" value="1"/>
</dbReference>
<feature type="compositionally biased region" description="Basic and acidic residues" evidence="2">
    <location>
        <begin position="125"/>
        <end position="135"/>
    </location>
</feature>
<dbReference type="Gene3D" id="3.30.450.40">
    <property type="match status" value="2"/>
</dbReference>
<dbReference type="SUPFAM" id="SSF81606">
    <property type="entry name" value="PP2C-like"/>
    <property type="match status" value="1"/>
</dbReference>
<evidence type="ECO:0000256" key="3">
    <source>
        <dbReference type="SAM" id="SignalP"/>
    </source>
</evidence>
<dbReference type="GO" id="GO:0016791">
    <property type="term" value="F:phosphatase activity"/>
    <property type="evidence" value="ECO:0007669"/>
    <property type="project" value="TreeGrafter"/>
</dbReference>
<feature type="domain" description="PPM-type phosphatase" evidence="4">
    <location>
        <begin position="345"/>
        <end position="574"/>
    </location>
</feature>
<dbReference type="SMART" id="SM00331">
    <property type="entry name" value="PP2C_SIG"/>
    <property type="match status" value="1"/>
</dbReference>
<evidence type="ECO:0000256" key="1">
    <source>
        <dbReference type="ARBA" id="ARBA00022801"/>
    </source>
</evidence>
<name>A0A066YR70_9ACTN</name>
<dbReference type="eggNOG" id="COG2208">
    <property type="taxonomic scope" value="Bacteria"/>
</dbReference>
<sequence>MLAAPAAVVAVLAGPAGAEVLECWPPERPPAEPWHAALRRHVVRTGELLMVDDLVRWASDGGAAALSGAEGAFAAAPLYGLRGECLGILAVHDPRPRNWSAHNRQDLEDLAGVCAAELRQRAGTRRADDEHRGGARGEAQAATGAGVAGERRIRIQQERSELLLRAAEMLGDTSGLEQVRATVSDLVSGDLKPAYVGLVLLGDDDKLRRAVDATNGPVPLEEQVPLYALTDRWPTAQAARDNRLVSVPDRQTLVDHYDPHTVVVFDQMGLRSAVCVPLPGTRRPTLGTLVAAWDQPHETDVHERAVLTVIAGYTALAVERALHLDERTSVARQLQQAMLTDLPRTPGLELAALYRPAAHHDMVGGDWYDAYPVLPHRTEADGRTPLAVTVGDITGHNTHAATLMGQARSMLRQADVDCGRSPADALASFERANEQLHTRISGTLVHAHLHPRPHGAWLLRWSNAGHPSPLLAHPDRDTESLTEHGLLLHPGLAPPEGRLVHERLLEPGSVLLLYTDGLVEHRGRDLEQGIDRAAALLARAVADRTPLPQALDLLADTLAGPDHDDDVVLLALRVG</sequence>
<gene>
    <name evidence="5" type="ORF">KCH_76300</name>
</gene>
<dbReference type="PANTHER" id="PTHR43156">
    <property type="entry name" value="STAGE II SPORULATION PROTEIN E-RELATED"/>
    <property type="match status" value="1"/>
</dbReference>
<protein>
    <recommendedName>
        <fullName evidence="4">PPM-type phosphatase domain-containing protein</fullName>
    </recommendedName>
</protein>
<proteinExistence type="predicted"/>
<comment type="caution">
    <text evidence="5">The sequence shown here is derived from an EMBL/GenBank/DDBJ whole genome shotgun (WGS) entry which is preliminary data.</text>
</comment>
<dbReference type="InterPro" id="IPR001932">
    <property type="entry name" value="PPM-type_phosphatase-like_dom"/>
</dbReference>
<dbReference type="InterPro" id="IPR052016">
    <property type="entry name" value="Bact_Sigma-Reg"/>
</dbReference>
<dbReference type="Pfam" id="PF01590">
    <property type="entry name" value="GAF"/>
    <property type="match status" value="1"/>
</dbReference>
<dbReference type="InterPro" id="IPR029016">
    <property type="entry name" value="GAF-like_dom_sf"/>
</dbReference>
<dbReference type="Proteomes" id="UP000027178">
    <property type="component" value="Unassembled WGS sequence"/>
</dbReference>
<dbReference type="Gene3D" id="3.60.40.10">
    <property type="entry name" value="PPM-type phosphatase domain"/>
    <property type="match status" value="1"/>
</dbReference>
<dbReference type="InterPro" id="IPR003018">
    <property type="entry name" value="GAF"/>
</dbReference>
<feature type="region of interest" description="Disordered" evidence="2">
    <location>
        <begin position="122"/>
        <end position="144"/>
    </location>
</feature>
<evidence type="ECO:0000256" key="2">
    <source>
        <dbReference type="SAM" id="MobiDB-lite"/>
    </source>
</evidence>
<reference evidence="5 6" key="1">
    <citation type="submission" date="2014-05" db="EMBL/GenBank/DDBJ databases">
        <title>Draft Genome Sequence of Kitasatospora cheerisanensis KCTC 2395.</title>
        <authorList>
            <person name="Nam D.H."/>
        </authorList>
    </citation>
    <scope>NUCLEOTIDE SEQUENCE [LARGE SCALE GENOMIC DNA]</scope>
    <source>
        <strain evidence="5 6">KCTC 2395</strain>
    </source>
</reference>
<keyword evidence="3" id="KW-0732">Signal</keyword>
<dbReference type="SUPFAM" id="SSF55781">
    <property type="entry name" value="GAF domain-like"/>
    <property type="match status" value="2"/>
</dbReference>
<evidence type="ECO:0000313" key="5">
    <source>
        <dbReference type="EMBL" id="KDN80581.1"/>
    </source>
</evidence>
<dbReference type="InterPro" id="IPR036457">
    <property type="entry name" value="PPM-type-like_dom_sf"/>
</dbReference>
<organism evidence="5 6">
    <name type="scientific">Kitasatospora cheerisanensis KCTC 2395</name>
    <dbReference type="NCBI Taxonomy" id="1348663"/>
    <lineage>
        <taxon>Bacteria</taxon>
        <taxon>Bacillati</taxon>
        <taxon>Actinomycetota</taxon>
        <taxon>Actinomycetes</taxon>
        <taxon>Kitasatosporales</taxon>
        <taxon>Streptomycetaceae</taxon>
        <taxon>Kitasatospora</taxon>
    </lineage>
</organism>
<accession>A0A066YR70</accession>
<keyword evidence="1" id="KW-0378">Hydrolase</keyword>
<dbReference type="PATRIC" id="fig|1348663.4.peg.7377"/>
<dbReference type="AlphaFoldDB" id="A0A066YR70"/>
<feature type="chain" id="PRO_5039199638" description="PPM-type phosphatase domain-containing protein" evidence="3">
    <location>
        <begin position="19"/>
        <end position="575"/>
    </location>
</feature>
<dbReference type="Pfam" id="PF13185">
    <property type="entry name" value="GAF_2"/>
    <property type="match status" value="1"/>
</dbReference>
<dbReference type="EMBL" id="JNBY01000169">
    <property type="protein sequence ID" value="KDN80581.1"/>
    <property type="molecule type" value="Genomic_DNA"/>
</dbReference>